<dbReference type="Pfam" id="PF01022">
    <property type="entry name" value="HTH_5"/>
    <property type="match status" value="1"/>
</dbReference>
<dbReference type="AlphaFoldDB" id="A0A1J5QHI7"/>
<evidence type="ECO:0000256" key="2">
    <source>
        <dbReference type="ARBA" id="ARBA00023125"/>
    </source>
</evidence>
<evidence type="ECO:0000256" key="4">
    <source>
        <dbReference type="SAM" id="MobiDB-lite"/>
    </source>
</evidence>
<name>A0A1J5QHI7_9ZZZZ</name>
<dbReference type="InterPro" id="IPR001845">
    <property type="entry name" value="HTH_ArsR_DNA-bd_dom"/>
</dbReference>
<organism evidence="6">
    <name type="scientific">mine drainage metagenome</name>
    <dbReference type="NCBI Taxonomy" id="410659"/>
    <lineage>
        <taxon>unclassified sequences</taxon>
        <taxon>metagenomes</taxon>
        <taxon>ecological metagenomes</taxon>
    </lineage>
</organism>
<feature type="region of interest" description="Disordered" evidence="4">
    <location>
        <begin position="1"/>
        <end position="22"/>
    </location>
</feature>
<dbReference type="GO" id="GO:0003677">
    <property type="term" value="F:DNA binding"/>
    <property type="evidence" value="ECO:0007669"/>
    <property type="project" value="UniProtKB-KW"/>
</dbReference>
<feature type="domain" description="HTH arsR-type" evidence="5">
    <location>
        <begin position="21"/>
        <end position="113"/>
    </location>
</feature>
<evidence type="ECO:0000313" key="6">
    <source>
        <dbReference type="EMBL" id="OIQ76987.1"/>
    </source>
</evidence>
<reference evidence="6" key="1">
    <citation type="submission" date="2016-10" db="EMBL/GenBank/DDBJ databases">
        <title>Sequence of Gallionella enrichment culture.</title>
        <authorList>
            <person name="Poehlein A."/>
            <person name="Muehling M."/>
            <person name="Daniel R."/>
        </authorList>
    </citation>
    <scope>NUCLEOTIDE SEQUENCE</scope>
</reference>
<accession>A0A1J5QHI7</accession>
<dbReference type="CDD" id="cd00090">
    <property type="entry name" value="HTH_ARSR"/>
    <property type="match status" value="1"/>
</dbReference>
<dbReference type="EMBL" id="MLJW01001723">
    <property type="protein sequence ID" value="OIQ76987.1"/>
    <property type="molecule type" value="Genomic_DNA"/>
</dbReference>
<evidence type="ECO:0000256" key="1">
    <source>
        <dbReference type="ARBA" id="ARBA00023015"/>
    </source>
</evidence>
<dbReference type="NCBIfam" id="NF033788">
    <property type="entry name" value="HTH_metalloreg"/>
    <property type="match status" value="1"/>
</dbReference>
<dbReference type="InterPro" id="IPR036390">
    <property type="entry name" value="WH_DNA-bd_sf"/>
</dbReference>
<keyword evidence="3" id="KW-0804">Transcription</keyword>
<dbReference type="PANTHER" id="PTHR43132">
    <property type="entry name" value="ARSENICAL RESISTANCE OPERON REPRESSOR ARSR-RELATED"/>
    <property type="match status" value="1"/>
</dbReference>
<keyword evidence="1" id="KW-0805">Transcription regulation</keyword>
<dbReference type="InterPro" id="IPR011991">
    <property type="entry name" value="ArsR-like_HTH"/>
</dbReference>
<dbReference type="PROSITE" id="PS50987">
    <property type="entry name" value="HTH_ARSR_2"/>
    <property type="match status" value="1"/>
</dbReference>
<evidence type="ECO:0000259" key="5">
    <source>
        <dbReference type="PROSITE" id="PS50987"/>
    </source>
</evidence>
<dbReference type="InterPro" id="IPR051011">
    <property type="entry name" value="Metal_resp_trans_reg"/>
</dbReference>
<comment type="caution">
    <text evidence="6">The sequence shown here is derived from an EMBL/GenBank/DDBJ whole genome shotgun (WGS) entry which is preliminary data.</text>
</comment>
<keyword evidence="2" id="KW-0238">DNA-binding</keyword>
<dbReference type="Gene3D" id="1.10.10.10">
    <property type="entry name" value="Winged helix-like DNA-binding domain superfamily/Winged helix DNA-binding domain"/>
    <property type="match status" value="1"/>
</dbReference>
<evidence type="ECO:0000256" key="3">
    <source>
        <dbReference type="ARBA" id="ARBA00023163"/>
    </source>
</evidence>
<protein>
    <submittedName>
        <fullName evidence="6">Biofilm growth-associated repressor</fullName>
    </submittedName>
</protein>
<dbReference type="InterPro" id="IPR036388">
    <property type="entry name" value="WH-like_DNA-bd_sf"/>
</dbReference>
<proteinExistence type="predicted"/>
<sequence length="113" mass="12465">MKNVQAVLESANDPLPPNSGEMLENAQRTTDFLKSLSHPARLVILCRLAEGSASVGELEDFLQLPQSAVSKQLARLREDGLVDCTRDGRSITYSLLDEKARVIISTLYQEFCA</sequence>
<dbReference type="PRINTS" id="PR00778">
    <property type="entry name" value="HTHARSR"/>
</dbReference>
<dbReference type="SUPFAM" id="SSF46785">
    <property type="entry name" value="Winged helix' DNA-binding domain"/>
    <property type="match status" value="1"/>
</dbReference>
<gene>
    <name evidence="6" type="primary">bigR_10</name>
    <name evidence="6" type="ORF">GALL_413220</name>
</gene>
<dbReference type="SMART" id="SM00418">
    <property type="entry name" value="HTH_ARSR"/>
    <property type="match status" value="1"/>
</dbReference>
<dbReference type="GO" id="GO:0003700">
    <property type="term" value="F:DNA-binding transcription factor activity"/>
    <property type="evidence" value="ECO:0007669"/>
    <property type="project" value="InterPro"/>
</dbReference>
<dbReference type="PANTHER" id="PTHR43132:SF6">
    <property type="entry name" value="HTH-TYPE TRANSCRIPTIONAL REPRESSOR CZRA"/>
    <property type="match status" value="1"/>
</dbReference>